<feature type="signal peptide" evidence="1">
    <location>
        <begin position="1"/>
        <end position="24"/>
    </location>
</feature>
<keyword evidence="3" id="KW-1185">Reference proteome</keyword>
<reference evidence="2" key="1">
    <citation type="submission" date="2021-11" db="EMBL/GenBank/DDBJ databases">
        <title>Draft genome sequence of Alcaligenes endophyticus type strain CCUG 75668T.</title>
        <authorList>
            <person name="Salva-Serra F."/>
            <person name="Duran R.E."/>
            <person name="Seeger M."/>
            <person name="Moore E.R.B."/>
            <person name="Jaen-Luchoro D."/>
        </authorList>
    </citation>
    <scope>NUCLEOTIDE SEQUENCE</scope>
    <source>
        <strain evidence="2">CCUG 75668</strain>
    </source>
</reference>
<sequence length="256" mass="28218">MSKTTWLGSVLVGIAIMLTGCATAEPPATVGVEVDLPPESVQASVWHALPTGPDVSLGVVLSQNTKNNLRYLQQYQHEARGGFGNPMMDPSLRAAAVAYSDPDFIPGWMGRSFNKHFPNWQMYESLEQWQQDAPDLLAVVNVRYEVSAQETVALVETYFYDAQLRPIGLAKGEGEGRLNFWARAPNKEGLIQEEYTQRHLARVTALQRWEQSVERMLAKPAMAAAGALPTDDCVRAALHVQDLALRQQAIQGCGPQ</sequence>
<proteinExistence type="predicted"/>
<evidence type="ECO:0000256" key="1">
    <source>
        <dbReference type="SAM" id="SignalP"/>
    </source>
</evidence>
<comment type="caution">
    <text evidence="2">The sequence shown here is derived from an EMBL/GenBank/DDBJ whole genome shotgun (WGS) entry which is preliminary data.</text>
</comment>
<dbReference type="PROSITE" id="PS51257">
    <property type="entry name" value="PROKAR_LIPOPROTEIN"/>
    <property type="match status" value="1"/>
</dbReference>
<organism evidence="2 3">
    <name type="scientific">Alcaligenes endophyticus</name>
    <dbReference type="NCBI Taxonomy" id="1929088"/>
    <lineage>
        <taxon>Bacteria</taxon>
        <taxon>Pseudomonadati</taxon>
        <taxon>Pseudomonadota</taxon>
        <taxon>Betaproteobacteria</taxon>
        <taxon>Burkholderiales</taxon>
        <taxon>Alcaligenaceae</taxon>
        <taxon>Alcaligenes</taxon>
    </lineage>
</organism>
<evidence type="ECO:0008006" key="4">
    <source>
        <dbReference type="Google" id="ProtNLM"/>
    </source>
</evidence>
<dbReference type="Proteomes" id="UP001168613">
    <property type="component" value="Unassembled WGS sequence"/>
</dbReference>
<evidence type="ECO:0000313" key="3">
    <source>
        <dbReference type="Proteomes" id="UP001168613"/>
    </source>
</evidence>
<feature type="chain" id="PRO_5047138598" description="Lipoprotein" evidence="1">
    <location>
        <begin position="25"/>
        <end position="256"/>
    </location>
</feature>
<gene>
    <name evidence="2" type="ORF">LMS43_01255</name>
</gene>
<evidence type="ECO:0000313" key="2">
    <source>
        <dbReference type="EMBL" id="MDN4119906.1"/>
    </source>
</evidence>
<accession>A0ABT8EF42</accession>
<dbReference type="EMBL" id="JAJHNU010000001">
    <property type="protein sequence ID" value="MDN4119906.1"/>
    <property type="molecule type" value="Genomic_DNA"/>
</dbReference>
<keyword evidence="1" id="KW-0732">Signal</keyword>
<dbReference type="RefSeq" id="WP_266122756.1">
    <property type="nucleotide sequence ID" value="NZ_JAJHNU010000001.1"/>
</dbReference>
<name>A0ABT8EF42_9BURK</name>
<protein>
    <recommendedName>
        <fullName evidence="4">Lipoprotein</fullName>
    </recommendedName>
</protein>